<dbReference type="EMBL" id="NGKC01000013">
    <property type="protein sequence ID" value="RSU10243.1"/>
    <property type="molecule type" value="Genomic_DNA"/>
</dbReference>
<dbReference type="SFLD" id="SFLDS00003">
    <property type="entry name" value="Haloacid_Dehalogenase"/>
    <property type="match status" value="1"/>
</dbReference>
<dbReference type="SUPFAM" id="SSF56784">
    <property type="entry name" value="HAD-like"/>
    <property type="match status" value="1"/>
</dbReference>
<dbReference type="Gene3D" id="1.10.150.240">
    <property type="entry name" value="Putative phosphatase, domain 2"/>
    <property type="match status" value="1"/>
</dbReference>
<dbReference type="InterPro" id="IPR036412">
    <property type="entry name" value="HAD-like_sf"/>
</dbReference>
<proteinExistence type="predicted"/>
<dbReference type="PANTHER" id="PTHR18901:SF38">
    <property type="entry name" value="PSEUDOURIDINE-5'-PHOSPHATASE"/>
    <property type="match status" value="1"/>
</dbReference>
<dbReference type="PANTHER" id="PTHR18901">
    <property type="entry name" value="2-DEOXYGLUCOSE-6-PHOSPHATE PHOSPHATASE 2"/>
    <property type="match status" value="1"/>
</dbReference>
<keyword evidence="2" id="KW-1185">Reference proteome</keyword>
<accession>A0A430AQI6</accession>
<reference evidence="1 2" key="1">
    <citation type="submission" date="2017-05" db="EMBL/GenBank/DDBJ databases">
        <title>Vagococcus spp. assemblies.</title>
        <authorList>
            <person name="Gulvik C.A."/>
        </authorList>
    </citation>
    <scope>NUCLEOTIDE SEQUENCE [LARGE SCALE GENOMIC DNA]</scope>
    <source>
        <strain evidence="1 2">LMG 24798</strain>
    </source>
</reference>
<dbReference type="NCBIfam" id="TIGR01509">
    <property type="entry name" value="HAD-SF-IA-v3"/>
    <property type="match status" value="1"/>
</dbReference>
<dbReference type="SFLD" id="SFLDG01129">
    <property type="entry name" value="C1.5:_HAD__Beta-PGM__Phosphata"/>
    <property type="match status" value="1"/>
</dbReference>
<dbReference type="Pfam" id="PF13419">
    <property type="entry name" value="HAD_2"/>
    <property type="match status" value="1"/>
</dbReference>
<comment type="caution">
    <text evidence="1">The sequence shown here is derived from an EMBL/GenBank/DDBJ whole genome shotgun (WGS) entry which is preliminary data.</text>
</comment>
<dbReference type="Proteomes" id="UP000286773">
    <property type="component" value="Unassembled WGS sequence"/>
</dbReference>
<protein>
    <recommendedName>
        <fullName evidence="3">HAD family hydrolase</fullName>
    </recommendedName>
</protein>
<evidence type="ECO:0000313" key="1">
    <source>
        <dbReference type="EMBL" id="RSU10243.1"/>
    </source>
</evidence>
<dbReference type="InterPro" id="IPR006439">
    <property type="entry name" value="HAD-SF_hydro_IA"/>
</dbReference>
<dbReference type="Gene3D" id="3.40.50.1000">
    <property type="entry name" value="HAD superfamily/HAD-like"/>
    <property type="match status" value="1"/>
</dbReference>
<sequence>MQSIKGIIFDMDGLLFDTEKVYSEVNIRLAKEFGLTGYDDAYYLTEVGLSDEEVFQKYLHDFSEHRAEVIKSFFEETRQATMHEFRTNGAPVKPYVVPLLEYLQEVRIPAVIASSNMKHYIEVLLEKSNIQNYFKGIVSADDVKNAKPDPEIVHKAVELLETPNVETLMLEDSINGIRAAHAAKVPVVMVPDMLPPDEEAREKTLCIVDSLADVLHFIKQR</sequence>
<organism evidence="1 2">
    <name type="scientific">Vagococcus acidifermentans</name>
    <dbReference type="NCBI Taxonomy" id="564710"/>
    <lineage>
        <taxon>Bacteria</taxon>
        <taxon>Bacillati</taxon>
        <taxon>Bacillota</taxon>
        <taxon>Bacilli</taxon>
        <taxon>Lactobacillales</taxon>
        <taxon>Enterococcaceae</taxon>
        <taxon>Vagococcus</taxon>
    </lineage>
</organism>
<dbReference type="RefSeq" id="WP_126814339.1">
    <property type="nucleotide sequence ID" value="NZ_NGKC01000013.1"/>
</dbReference>
<dbReference type="InterPro" id="IPR041492">
    <property type="entry name" value="HAD_2"/>
</dbReference>
<dbReference type="NCBIfam" id="TIGR01549">
    <property type="entry name" value="HAD-SF-IA-v1"/>
    <property type="match status" value="1"/>
</dbReference>
<dbReference type="SFLD" id="SFLDG01135">
    <property type="entry name" value="C1.5.6:_HAD__Beta-PGM__Phospha"/>
    <property type="match status" value="1"/>
</dbReference>
<dbReference type="AlphaFoldDB" id="A0A430AQI6"/>
<evidence type="ECO:0000313" key="2">
    <source>
        <dbReference type="Proteomes" id="UP000286773"/>
    </source>
</evidence>
<dbReference type="InterPro" id="IPR023198">
    <property type="entry name" value="PGP-like_dom2"/>
</dbReference>
<dbReference type="CDD" id="cd07505">
    <property type="entry name" value="HAD_BPGM-like"/>
    <property type="match status" value="1"/>
</dbReference>
<name>A0A430AQI6_9ENTE</name>
<dbReference type="InterPro" id="IPR023214">
    <property type="entry name" value="HAD_sf"/>
</dbReference>
<dbReference type="OrthoDB" id="9797743at2"/>
<evidence type="ECO:0008006" key="3">
    <source>
        <dbReference type="Google" id="ProtNLM"/>
    </source>
</evidence>
<gene>
    <name evidence="1" type="ORF">CBF27_10885</name>
</gene>